<evidence type="ECO:0000256" key="12">
    <source>
        <dbReference type="SAM" id="Phobius"/>
    </source>
</evidence>
<dbReference type="InterPro" id="IPR029238">
    <property type="entry name" value="Shadoo"/>
</dbReference>
<keyword evidence="7 13" id="KW-0732">Signal</keyword>
<evidence type="ECO:0000256" key="5">
    <source>
        <dbReference type="ARBA" id="ARBA00022622"/>
    </source>
</evidence>
<evidence type="ECO:0000256" key="2">
    <source>
        <dbReference type="ARBA" id="ARBA00008311"/>
    </source>
</evidence>
<evidence type="ECO:0000256" key="13">
    <source>
        <dbReference type="SAM" id="SignalP"/>
    </source>
</evidence>
<protein>
    <recommendedName>
        <fullName evidence="3">Shadow of prion protein</fullName>
    </recommendedName>
</protein>
<evidence type="ECO:0000256" key="11">
    <source>
        <dbReference type="ARBA" id="ARBA00023288"/>
    </source>
</evidence>
<feature type="chain" id="PRO_5019276067" description="Shadow of prion protein" evidence="13">
    <location>
        <begin position="22"/>
        <end position="139"/>
    </location>
</feature>
<keyword evidence="12" id="KW-1133">Transmembrane helix</keyword>
<organism evidence="14 15">
    <name type="scientific">Gopherus agassizii</name>
    <name type="common">Agassiz's desert tortoise</name>
    <dbReference type="NCBI Taxonomy" id="38772"/>
    <lineage>
        <taxon>Eukaryota</taxon>
        <taxon>Metazoa</taxon>
        <taxon>Chordata</taxon>
        <taxon>Craniata</taxon>
        <taxon>Vertebrata</taxon>
        <taxon>Euteleostomi</taxon>
        <taxon>Archelosauria</taxon>
        <taxon>Testudinata</taxon>
        <taxon>Testudines</taxon>
        <taxon>Cryptodira</taxon>
        <taxon>Durocryptodira</taxon>
        <taxon>Testudinoidea</taxon>
        <taxon>Testudinidae</taxon>
        <taxon>Gopherus</taxon>
    </lineage>
</organism>
<evidence type="ECO:0000313" key="14">
    <source>
        <dbReference type="Ensembl" id="ENSGAGP00000012344.1"/>
    </source>
</evidence>
<name>A0A452HC48_9SAUR</name>
<dbReference type="GO" id="GO:0098552">
    <property type="term" value="C:side of membrane"/>
    <property type="evidence" value="ECO:0007669"/>
    <property type="project" value="UniProtKB-KW"/>
</dbReference>
<dbReference type="GO" id="GO:0003676">
    <property type="term" value="F:nucleic acid binding"/>
    <property type="evidence" value="ECO:0007669"/>
    <property type="project" value="TreeGrafter"/>
</dbReference>
<accession>A0A452HC48</accession>
<evidence type="ECO:0000256" key="9">
    <source>
        <dbReference type="ARBA" id="ARBA00023136"/>
    </source>
</evidence>
<proteinExistence type="inferred from homology"/>
<keyword evidence="9 12" id="KW-0472">Membrane</keyword>
<keyword evidence="4" id="KW-1003">Cell membrane</keyword>
<dbReference type="PANTHER" id="PTHR28552">
    <property type="entry name" value="SHADOW OF PRION PROTEIN"/>
    <property type="match status" value="1"/>
</dbReference>
<dbReference type="GO" id="GO:0006606">
    <property type="term" value="P:protein import into nucleus"/>
    <property type="evidence" value="ECO:0007669"/>
    <property type="project" value="TreeGrafter"/>
</dbReference>
<evidence type="ECO:0000256" key="3">
    <source>
        <dbReference type="ARBA" id="ARBA00014397"/>
    </source>
</evidence>
<keyword evidence="5" id="KW-0336">GPI-anchor</keyword>
<dbReference type="Ensembl" id="ENSGAGT00000014133.1">
    <property type="protein sequence ID" value="ENSGAGP00000012344.1"/>
    <property type="gene ID" value="ENSGAGG00000009491.1"/>
</dbReference>
<reference evidence="14" key="2">
    <citation type="submission" date="2025-08" db="UniProtKB">
        <authorList>
            <consortium name="Ensembl"/>
        </authorList>
    </citation>
    <scope>IDENTIFICATION</scope>
</reference>
<dbReference type="STRING" id="38772.ENSGAGP00000012344"/>
<keyword evidence="15" id="KW-1185">Reference proteome</keyword>
<dbReference type="Pfam" id="PF14999">
    <property type="entry name" value="Shadoo"/>
    <property type="match status" value="1"/>
</dbReference>
<keyword evidence="12" id="KW-0812">Transmembrane</keyword>
<evidence type="ECO:0000256" key="7">
    <source>
        <dbReference type="ARBA" id="ARBA00022729"/>
    </source>
</evidence>
<feature type="signal peptide" evidence="13">
    <location>
        <begin position="1"/>
        <end position="21"/>
    </location>
</feature>
<dbReference type="GO" id="GO:0005634">
    <property type="term" value="C:nucleus"/>
    <property type="evidence" value="ECO:0007669"/>
    <property type="project" value="TreeGrafter"/>
</dbReference>
<evidence type="ECO:0000313" key="15">
    <source>
        <dbReference type="Proteomes" id="UP000291020"/>
    </source>
</evidence>
<reference evidence="14" key="3">
    <citation type="submission" date="2025-09" db="UniProtKB">
        <authorList>
            <consortium name="Ensembl"/>
        </authorList>
    </citation>
    <scope>IDENTIFICATION</scope>
</reference>
<evidence type="ECO:0000256" key="6">
    <source>
        <dbReference type="ARBA" id="ARBA00022678"/>
    </source>
</evidence>
<sequence>MKRRTATCWTLLLLAAFFCDSITCKGGRGGARGAARGRGMARSRAKAAPRYGSSGVGLRVAAAAAAGAAAGVAAGAAHRRMRISGELRPDDSSEFQEGNRTGSSVYSYRSWTSAARAQDMAHLAISFCLVTGFFQLLPL</sequence>
<keyword evidence="11" id="KW-0449">Lipoprotein</keyword>
<dbReference type="AlphaFoldDB" id="A0A452HC48"/>
<reference evidence="15" key="1">
    <citation type="journal article" date="2017" name="PLoS ONE">
        <title>The Agassiz's desert tortoise genome provides a resource for the conservation of a threatened species.</title>
        <authorList>
            <person name="Tollis M."/>
            <person name="DeNardo D.F."/>
            <person name="Cornelius J.A."/>
            <person name="Dolby G.A."/>
            <person name="Edwards T."/>
            <person name="Henen B.T."/>
            <person name="Karl A.E."/>
            <person name="Murphy R.W."/>
            <person name="Kusumi K."/>
        </authorList>
    </citation>
    <scope>NUCLEOTIDE SEQUENCE [LARGE SCALE GENOMIC DNA]</scope>
</reference>
<dbReference type="Proteomes" id="UP000291020">
    <property type="component" value="Unassembled WGS sequence"/>
</dbReference>
<evidence type="ECO:0000256" key="4">
    <source>
        <dbReference type="ARBA" id="ARBA00022475"/>
    </source>
</evidence>
<feature type="transmembrane region" description="Helical" evidence="12">
    <location>
        <begin position="56"/>
        <end position="77"/>
    </location>
</feature>
<dbReference type="PANTHER" id="PTHR28552:SF1">
    <property type="entry name" value="SHADOW OF PRION PROTEIN"/>
    <property type="match status" value="1"/>
</dbReference>
<comment type="subcellular location">
    <subcellularLocation>
        <location evidence="1">Cell membrane</location>
        <topology evidence="1">Lipid-anchor</topology>
        <topology evidence="1">GPI-anchor</topology>
    </subcellularLocation>
</comment>
<keyword evidence="10" id="KW-0325">Glycoprotein</keyword>
<evidence type="ECO:0000256" key="1">
    <source>
        <dbReference type="ARBA" id="ARBA00004609"/>
    </source>
</evidence>
<keyword evidence="8" id="KW-0034">Amyloid</keyword>
<comment type="similarity">
    <text evidence="2">Belongs to the SPRN family.</text>
</comment>
<evidence type="ECO:0000256" key="8">
    <source>
        <dbReference type="ARBA" id="ARBA00023087"/>
    </source>
</evidence>
<keyword evidence="6" id="KW-0640">Prion</keyword>
<dbReference type="GO" id="GO:0005886">
    <property type="term" value="C:plasma membrane"/>
    <property type="evidence" value="ECO:0007669"/>
    <property type="project" value="UniProtKB-SubCell"/>
</dbReference>
<evidence type="ECO:0000256" key="10">
    <source>
        <dbReference type="ARBA" id="ARBA00023180"/>
    </source>
</evidence>